<evidence type="ECO:0000313" key="1">
    <source>
        <dbReference type="EMBL" id="MBD6619760.1"/>
    </source>
</evidence>
<dbReference type="EMBL" id="VJXY01000047">
    <property type="protein sequence ID" value="MBD6619760.1"/>
    <property type="molecule type" value="Genomic_DNA"/>
</dbReference>
<dbReference type="Proteomes" id="UP001165986">
    <property type="component" value="Unassembled WGS sequence"/>
</dbReference>
<dbReference type="RefSeq" id="WP_191760955.1">
    <property type="nucleotide sequence ID" value="NZ_VJXY01000047.1"/>
</dbReference>
<name>A0AA40T304_9NOST</name>
<keyword evidence="3" id="KW-1185">Reference proteome</keyword>
<dbReference type="EMBL" id="VJXY01000078">
    <property type="protein sequence ID" value="MBD6620705.1"/>
    <property type="molecule type" value="Genomic_DNA"/>
</dbReference>
<accession>A0AA40T304</accession>
<feature type="non-terminal residue" evidence="1">
    <location>
        <position position="36"/>
    </location>
</feature>
<comment type="caution">
    <text evidence="1">The sequence shown here is derived from an EMBL/GenBank/DDBJ whole genome shotgun (WGS) entry which is preliminary data.</text>
</comment>
<gene>
    <name evidence="1" type="ORF">FNW02_29080</name>
    <name evidence="2" type="ORF">FNW02_34325</name>
</gene>
<evidence type="ECO:0000313" key="2">
    <source>
        <dbReference type="EMBL" id="MBD6620705.1"/>
    </source>
</evidence>
<reference evidence="1" key="1">
    <citation type="submission" date="2019-07" db="EMBL/GenBank/DDBJ databases">
        <title>Toxilogical consequences of a new and cryptic species of cyanobacteria (Komarekiella delphini-convector) recovered from the epidermis of a bottlenose dolphin and 1500 ft. in the air.</title>
        <authorList>
            <person name="Brown A.O."/>
            <person name="Dvorak P."/>
            <person name="Villanueva C.D."/>
            <person name="Foss A.J."/>
            <person name="Garvey A.D."/>
            <person name="Gibson Q.A."/>
            <person name="Johansen J.R."/>
            <person name="Casamatta D.A."/>
        </authorList>
    </citation>
    <scope>NUCLEOTIDE SEQUENCE</scope>
    <source>
        <strain evidence="1">SJRDD-AB1</strain>
    </source>
</reference>
<protein>
    <submittedName>
        <fullName evidence="1">IS1 family transposase</fullName>
    </submittedName>
</protein>
<sequence length="36" mass="4235">MNCPNCASSHIRKNGHRRGKQNYICCSCERQFLESY</sequence>
<dbReference type="AlphaFoldDB" id="A0AA40T304"/>
<evidence type="ECO:0000313" key="3">
    <source>
        <dbReference type="Proteomes" id="UP001165986"/>
    </source>
</evidence>
<proteinExistence type="predicted"/>
<organism evidence="1 3">
    <name type="scientific">Komarekiella delphini-convector SJRDD-AB1</name>
    <dbReference type="NCBI Taxonomy" id="2593771"/>
    <lineage>
        <taxon>Bacteria</taxon>
        <taxon>Bacillati</taxon>
        <taxon>Cyanobacteriota</taxon>
        <taxon>Cyanophyceae</taxon>
        <taxon>Nostocales</taxon>
        <taxon>Nostocaceae</taxon>
        <taxon>Komarekiella</taxon>
        <taxon>Komarekiella delphini-convector</taxon>
    </lineage>
</organism>